<evidence type="ECO:0000256" key="2">
    <source>
        <dbReference type="ARBA" id="ARBA00022448"/>
    </source>
</evidence>
<feature type="domain" description="CzcB-like barrel-sandwich hybrid" evidence="4">
    <location>
        <begin position="66"/>
        <end position="210"/>
    </location>
</feature>
<dbReference type="SUPFAM" id="SSF111369">
    <property type="entry name" value="HlyD-like secretion proteins"/>
    <property type="match status" value="1"/>
</dbReference>
<dbReference type="InterPro" id="IPR058647">
    <property type="entry name" value="BSH_CzcB-like"/>
</dbReference>
<dbReference type="Gene3D" id="1.10.287.470">
    <property type="entry name" value="Helix hairpin bin"/>
    <property type="match status" value="1"/>
</dbReference>
<dbReference type="STRING" id="1079859.SAMN04515674_10331"/>
<gene>
    <name evidence="5" type="ORF">SAMN04515674_10331</name>
</gene>
<dbReference type="GO" id="GO:0016020">
    <property type="term" value="C:membrane"/>
    <property type="evidence" value="ECO:0007669"/>
    <property type="project" value="InterPro"/>
</dbReference>
<keyword evidence="2" id="KW-0813">Transport</keyword>
<accession>A0A1I5Q5Y1</accession>
<evidence type="ECO:0000256" key="3">
    <source>
        <dbReference type="SAM" id="MobiDB-lite"/>
    </source>
</evidence>
<comment type="similarity">
    <text evidence="1">Belongs to the membrane fusion protein (MFP) (TC 8.A.1) family.</text>
</comment>
<dbReference type="Gene3D" id="2.40.30.170">
    <property type="match status" value="1"/>
</dbReference>
<dbReference type="GO" id="GO:0022857">
    <property type="term" value="F:transmembrane transporter activity"/>
    <property type="evidence" value="ECO:0007669"/>
    <property type="project" value="InterPro"/>
</dbReference>
<dbReference type="AlphaFoldDB" id="A0A1I5Q5Y1"/>
<dbReference type="PANTHER" id="PTHR30097:SF4">
    <property type="entry name" value="SLR6042 PROTEIN"/>
    <property type="match status" value="1"/>
</dbReference>
<dbReference type="InterPro" id="IPR051909">
    <property type="entry name" value="MFP_Cation_Efflux"/>
</dbReference>
<evidence type="ECO:0000313" key="5">
    <source>
        <dbReference type="EMBL" id="SFP41645.1"/>
    </source>
</evidence>
<reference evidence="5 6" key="1">
    <citation type="submission" date="2016-10" db="EMBL/GenBank/DDBJ databases">
        <authorList>
            <person name="de Groot N.N."/>
        </authorList>
    </citation>
    <scope>NUCLEOTIDE SEQUENCE [LARGE SCALE GENOMIC DNA]</scope>
    <source>
        <strain evidence="6">E92,LMG 26720,CCM 7988</strain>
    </source>
</reference>
<dbReference type="GO" id="GO:0030313">
    <property type="term" value="C:cell envelope"/>
    <property type="evidence" value="ECO:0007669"/>
    <property type="project" value="TreeGrafter"/>
</dbReference>
<evidence type="ECO:0000259" key="4">
    <source>
        <dbReference type="Pfam" id="PF25973"/>
    </source>
</evidence>
<dbReference type="Pfam" id="PF25973">
    <property type="entry name" value="BSH_CzcB"/>
    <property type="match status" value="1"/>
</dbReference>
<dbReference type="GO" id="GO:0015679">
    <property type="term" value="P:plasma membrane copper ion transport"/>
    <property type="evidence" value="ECO:0007669"/>
    <property type="project" value="TreeGrafter"/>
</dbReference>
<sequence length="369" mass="40480">MTVTGCSSPKADDAKTQQKKEAENNTITLTQTQIRNAGIETGNPDQTNLSEVIKANGVVDVPPMNLASVSVPISGYVKSTTMLPGSPVRQGEVLANIYSMDYIQMQQDYLQAISRLKFLTQELDRQTVLNQEDVGARKKLQQAESEVSSVQAQTKALQIKLQLLGCNIDNLRKNNISSTINVVSPISGYVKLSTLSIGKNVMPTDVLFEIVGTAHKHLEVKVFEKDITKIRKGQKVLLINPVISSQPVWGEIILVGKTVEPETKSINLHVHILDEEMEARLTVGQFVNVKILCGTRTALTLPEDAVVRQGTDGQIFIEEKANTFKPVLVKLGETEKGNIEIISNEKLESVKIVRKGASIIEAMHSGEEN</sequence>
<keyword evidence="6" id="KW-1185">Reference proteome</keyword>
<dbReference type="Gene3D" id="2.40.420.20">
    <property type="match status" value="1"/>
</dbReference>
<feature type="region of interest" description="Disordered" evidence="3">
    <location>
        <begin position="1"/>
        <end position="28"/>
    </location>
</feature>
<dbReference type="NCBIfam" id="TIGR01730">
    <property type="entry name" value="RND_mfp"/>
    <property type="match status" value="1"/>
</dbReference>
<dbReference type="GO" id="GO:0060003">
    <property type="term" value="P:copper ion export"/>
    <property type="evidence" value="ECO:0007669"/>
    <property type="project" value="TreeGrafter"/>
</dbReference>
<dbReference type="InterPro" id="IPR006143">
    <property type="entry name" value="RND_pump_MFP"/>
</dbReference>
<organism evidence="5 6">
    <name type="scientific">Pseudarcicella hirudinis</name>
    <dbReference type="NCBI Taxonomy" id="1079859"/>
    <lineage>
        <taxon>Bacteria</taxon>
        <taxon>Pseudomonadati</taxon>
        <taxon>Bacteroidota</taxon>
        <taxon>Cytophagia</taxon>
        <taxon>Cytophagales</taxon>
        <taxon>Flectobacillaceae</taxon>
        <taxon>Pseudarcicella</taxon>
    </lineage>
</organism>
<name>A0A1I5Q5Y1_9BACT</name>
<proteinExistence type="inferred from homology"/>
<feature type="compositionally biased region" description="Basic and acidic residues" evidence="3">
    <location>
        <begin position="10"/>
        <end position="23"/>
    </location>
</feature>
<evidence type="ECO:0000256" key="1">
    <source>
        <dbReference type="ARBA" id="ARBA00009477"/>
    </source>
</evidence>
<dbReference type="Proteomes" id="UP000199306">
    <property type="component" value="Unassembled WGS sequence"/>
</dbReference>
<dbReference type="PANTHER" id="PTHR30097">
    <property type="entry name" value="CATION EFFLUX SYSTEM PROTEIN CUSB"/>
    <property type="match status" value="1"/>
</dbReference>
<evidence type="ECO:0000313" key="6">
    <source>
        <dbReference type="Proteomes" id="UP000199306"/>
    </source>
</evidence>
<dbReference type="EMBL" id="FOXH01000003">
    <property type="protein sequence ID" value="SFP41645.1"/>
    <property type="molecule type" value="Genomic_DNA"/>
</dbReference>
<protein>
    <submittedName>
        <fullName evidence="5">Membrane fusion protein, cobalt-zinc-cadmium efflux system</fullName>
    </submittedName>
</protein>